<protein>
    <submittedName>
        <fullName evidence="1">Uncharacterized protein</fullName>
    </submittedName>
</protein>
<organism evidence="1">
    <name type="scientific">Tanacetum cinerariifolium</name>
    <name type="common">Dalmatian daisy</name>
    <name type="synonym">Chrysanthemum cinerariifolium</name>
    <dbReference type="NCBI Taxonomy" id="118510"/>
    <lineage>
        <taxon>Eukaryota</taxon>
        <taxon>Viridiplantae</taxon>
        <taxon>Streptophyta</taxon>
        <taxon>Embryophyta</taxon>
        <taxon>Tracheophyta</taxon>
        <taxon>Spermatophyta</taxon>
        <taxon>Magnoliopsida</taxon>
        <taxon>eudicotyledons</taxon>
        <taxon>Gunneridae</taxon>
        <taxon>Pentapetalae</taxon>
        <taxon>asterids</taxon>
        <taxon>campanulids</taxon>
        <taxon>Asterales</taxon>
        <taxon>Asteraceae</taxon>
        <taxon>Asteroideae</taxon>
        <taxon>Anthemideae</taxon>
        <taxon>Anthemidinae</taxon>
        <taxon>Tanacetum</taxon>
    </lineage>
</organism>
<gene>
    <name evidence="1" type="ORF">Tci_880085</name>
</gene>
<accession>A0A699TGB2</accession>
<dbReference type="EMBL" id="BKCJ011236039">
    <property type="protein sequence ID" value="GFD08116.1"/>
    <property type="molecule type" value="Genomic_DNA"/>
</dbReference>
<name>A0A699TGB2_TANCI</name>
<comment type="caution">
    <text evidence="1">The sequence shown here is derived from an EMBL/GenBank/DDBJ whole genome shotgun (WGS) entry which is preliminary data.</text>
</comment>
<evidence type="ECO:0000313" key="1">
    <source>
        <dbReference type="EMBL" id="GFD08116.1"/>
    </source>
</evidence>
<reference evidence="1" key="1">
    <citation type="journal article" date="2019" name="Sci. Rep.">
        <title>Draft genome of Tanacetum cinerariifolium, the natural source of mosquito coil.</title>
        <authorList>
            <person name="Yamashiro T."/>
            <person name="Shiraishi A."/>
            <person name="Satake H."/>
            <person name="Nakayama K."/>
        </authorList>
    </citation>
    <scope>NUCLEOTIDE SEQUENCE</scope>
</reference>
<sequence>MLEQSASQYWQPSPQPGSYYSFGQVTSHIGRPNLQTTIETQHDFDGLVDQQVSGNSIHGTTFYYNGAKAACF</sequence>
<proteinExistence type="predicted"/>
<dbReference type="AlphaFoldDB" id="A0A699TGB2"/>